<dbReference type="KEGG" id="ava:Ava_2186"/>
<dbReference type="InterPro" id="IPR055247">
    <property type="entry name" value="InsJ-like_HTH"/>
</dbReference>
<dbReference type="InterPro" id="IPR009004">
    <property type="entry name" value="Transposase_Mu_C"/>
</dbReference>
<dbReference type="PROSITE" id="PS50994">
    <property type="entry name" value="INTEGRASE"/>
    <property type="match status" value="1"/>
</dbReference>
<dbReference type="EMBL" id="CP000117">
    <property type="protein sequence ID" value="ABA21806.1"/>
    <property type="molecule type" value="Genomic_DNA"/>
</dbReference>
<accession>Q3MB30</accession>
<dbReference type="STRING" id="240292.Ava_2186"/>
<feature type="region of interest" description="Disordered" evidence="1">
    <location>
        <begin position="528"/>
        <end position="566"/>
    </location>
</feature>
<gene>
    <name evidence="3" type="ordered locus">Ava_2186</name>
</gene>
<proteinExistence type="predicted"/>
<dbReference type="InterPro" id="IPR009057">
    <property type="entry name" value="Homeodomain-like_sf"/>
</dbReference>
<dbReference type="PANTHER" id="PTHR35004">
    <property type="entry name" value="TRANSPOSASE RV3428C-RELATED"/>
    <property type="match status" value="1"/>
</dbReference>
<reference evidence="4" key="1">
    <citation type="journal article" date="2014" name="Stand. Genomic Sci.">
        <title>Complete genome sequence of Anabaena variabilis ATCC 29413.</title>
        <authorList>
            <person name="Thiel T."/>
            <person name="Pratte B.S."/>
            <person name="Zhong J."/>
            <person name="Goodwin L."/>
            <person name="Copeland A."/>
            <person name="Lucas S."/>
            <person name="Han C."/>
            <person name="Pitluck S."/>
            <person name="Land M.L."/>
            <person name="Kyrpides N.C."/>
            <person name="Woyke T."/>
        </authorList>
    </citation>
    <scope>NUCLEOTIDE SEQUENCE [LARGE SCALE GENOMIC DNA]</scope>
    <source>
        <strain evidence="4">ATCC 29413 / PCC 7937</strain>
    </source>
</reference>
<sequence length="581" mass="67247">MYQQLQDSYPANDDGAVELQKHQNSTKTSSKLPSEKLITDDVKLRMEVIQSLTEPCDRKTYSEKKKEAAEKLGVTIRQVERLLKKWREEGLVGLATTRADKGKYRLEQEWVDFIINTYTNGNKKGKQMTRHQVFLKVKGEAKEKGLKKGEYPSHQSIYRILDKHIEGKERKDNARSPGYSGEKLTHMTRDGRELEVEGSNDVWQCDHTRLDVMLVDEYGVLDRPWLTIVIDSYSRCVMGFYLGFDHPSSQIDALALHHAILPKSYSSEYTLRHEWVAYGKPNYFYTDGGKDFTSIHTTEQVAVQIGFSCALRRRPSDGGIVERFFKTLNEQVLNTLPGYTGSNVQQRPENVDKNACLTLKNLEMVLVRYIVDEYNQHTDARMKDQSRIGRWEAGSMVEPYLYNELDLAICLMKQERRKVQKYGCIQFENLTYRADHLRGRDGETVALRYDPADVTTLLVYEINADGTEEFLDYAHAQSLETEHLSLRELKAINKRLKEASEEINNDSILEAMLDRQAFVEQTVKQNRKQRRQAASEQVNPVEPVAKKFAVPEPKEVETDSEPDMELPNYEVRYMDEFFEED</sequence>
<dbReference type="Pfam" id="PF13518">
    <property type="entry name" value="HTH_28"/>
    <property type="match status" value="1"/>
</dbReference>
<dbReference type="HOGENOM" id="CLU_017991_2_0_3"/>
<dbReference type="GeneID" id="58724862"/>
<dbReference type="eggNOG" id="COG2801">
    <property type="taxonomic scope" value="Bacteria"/>
</dbReference>
<dbReference type="SUPFAM" id="SSF53098">
    <property type="entry name" value="Ribonuclease H-like"/>
    <property type="match status" value="1"/>
</dbReference>
<dbReference type="InterPro" id="IPR001584">
    <property type="entry name" value="Integrase_cat-core"/>
</dbReference>
<dbReference type="GO" id="GO:0015074">
    <property type="term" value="P:DNA integration"/>
    <property type="evidence" value="ECO:0007669"/>
    <property type="project" value="InterPro"/>
</dbReference>
<dbReference type="Gene3D" id="3.30.420.10">
    <property type="entry name" value="Ribonuclease H-like superfamily/Ribonuclease H"/>
    <property type="match status" value="1"/>
</dbReference>
<evidence type="ECO:0000256" key="1">
    <source>
        <dbReference type="SAM" id="MobiDB-lite"/>
    </source>
</evidence>
<dbReference type="InterPro" id="IPR015378">
    <property type="entry name" value="Transposase-like_Mu_C"/>
</dbReference>
<evidence type="ECO:0000259" key="2">
    <source>
        <dbReference type="PROSITE" id="PS50994"/>
    </source>
</evidence>
<dbReference type="SUPFAM" id="SSF46689">
    <property type="entry name" value="Homeodomain-like"/>
    <property type="match status" value="1"/>
</dbReference>
<dbReference type="AlphaFoldDB" id="Q3MB30"/>
<organism evidence="3 4">
    <name type="scientific">Trichormus variabilis (strain ATCC 29413 / PCC 7937)</name>
    <name type="common">Anabaena variabilis</name>
    <dbReference type="NCBI Taxonomy" id="240292"/>
    <lineage>
        <taxon>Bacteria</taxon>
        <taxon>Bacillati</taxon>
        <taxon>Cyanobacteriota</taxon>
        <taxon>Cyanophyceae</taxon>
        <taxon>Nostocales</taxon>
        <taxon>Nostocaceae</taxon>
        <taxon>Trichormus</taxon>
    </lineage>
</organism>
<dbReference type="Proteomes" id="UP000002533">
    <property type="component" value="Chromosome"/>
</dbReference>
<evidence type="ECO:0000313" key="3">
    <source>
        <dbReference type="EMBL" id="ABA21806.1"/>
    </source>
</evidence>
<dbReference type="InterPro" id="IPR012337">
    <property type="entry name" value="RNaseH-like_sf"/>
</dbReference>
<name>Q3MB30_TRIV2</name>
<dbReference type="InterPro" id="IPR036397">
    <property type="entry name" value="RNaseH_sf"/>
</dbReference>
<dbReference type="PANTHER" id="PTHR35004:SF6">
    <property type="entry name" value="TRANSPOSASE"/>
    <property type="match status" value="1"/>
</dbReference>
<dbReference type="GO" id="GO:0003676">
    <property type="term" value="F:nucleic acid binding"/>
    <property type="evidence" value="ECO:0007669"/>
    <property type="project" value="InterPro"/>
</dbReference>
<dbReference type="SUPFAM" id="SSF50610">
    <property type="entry name" value="mu transposase, C-terminal domain"/>
    <property type="match status" value="1"/>
</dbReference>
<evidence type="ECO:0000313" key="4">
    <source>
        <dbReference type="Proteomes" id="UP000002533"/>
    </source>
</evidence>
<dbReference type="Pfam" id="PF09299">
    <property type="entry name" value="Mu-transpos_C"/>
    <property type="match status" value="1"/>
</dbReference>
<protein>
    <submittedName>
        <fullName evidence="3">Integrase, catalytic region</fullName>
    </submittedName>
</protein>
<dbReference type="eggNOG" id="COG3415">
    <property type="taxonomic scope" value="Bacteria"/>
</dbReference>
<dbReference type="RefSeq" id="WP_011318973.1">
    <property type="nucleotide sequence ID" value="NC_007413.1"/>
</dbReference>
<feature type="domain" description="Integrase catalytic" evidence="2">
    <location>
        <begin position="193"/>
        <end position="395"/>
    </location>
</feature>